<keyword evidence="7" id="KW-0496">Mitochondrion</keyword>
<feature type="repeat" description="Solcar" evidence="9">
    <location>
        <begin position="12"/>
        <end position="102"/>
    </location>
</feature>
<keyword evidence="6 11" id="KW-1133">Transmembrane helix</keyword>
<dbReference type="GO" id="GO:0000064">
    <property type="term" value="F:L-ornithine transmembrane transporter activity"/>
    <property type="evidence" value="ECO:0007669"/>
    <property type="project" value="TreeGrafter"/>
</dbReference>
<evidence type="ECO:0000256" key="8">
    <source>
        <dbReference type="ARBA" id="ARBA00023136"/>
    </source>
</evidence>
<evidence type="ECO:0000256" key="9">
    <source>
        <dbReference type="PROSITE-ProRule" id="PRU00282"/>
    </source>
</evidence>
<keyword evidence="3 10" id="KW-0813">Transport</keyword>
<dbReference type="GO" id="GO:1990575">
    <property type="term" value="P:mitochondrial L-ornithine transmembrane transport"/>
    <property type="evidence" value="ECO:0007669"/>
    <property type="project" value="TreeGrafter"/>
</dbReference>
<evidence type="ECO:0000256" key="6">
    <source>
        <dbReference type="ARBA" id="ARBA00022989"/>
    </source>
</evidence>
<evidence type="ECO:0000256" key="7">
    <source>
        <dbReference type="ARBA" id="ARBA00023128"/>
    </source>
</evidence>
<dbReference type="PROSITE" id="PS50920">
    <property type="entry name" value="SOLCAR"/>
    <property type="match status" value="2"/>
</dbReference>
<evidence type="ECO:0008006" key="13">
    <source>
        <dbReference type="Google" id="ProtNLM"/>
    </source>
</evidence>
<dbReference type="AlphaFoldDB" id="A0A6V1XCR7"/>
<protein>
    <recommendedName>
        <fullName evidence="13">Mitochondrial carrier protein</fullName>
    </recommendedName>
</protein>
<evidence type="ECO:0000256" key="4">
    <source>
        <dbReference type="ARBA" id="ARBA00022692"/>
    </source>
</evidence>
<organism evidence="12">
    <name type="scientific">Heterosigma akashiwo</name>
    <name type="common">Chromophytic alga</name>
    <name type="synonym">Heterosigma carterae</name>
    <dbReference type="NCBI Taxonomy" id="2829"/>
    <lineage>
        <taxon>Eukaryota</taxon>
        <taxon>Sar</taxon>
        <taxon>Stramenopiles</taxon>
        <taxon>Ochrophyta</taxon>
        <taxon>Raphidophyceae</taxon>
        <taxon>Chattonellales</taxon>
        <taxon>Chattonellaceae</taxon>
        <taxon>Heterosigma</taxon>
    </lineage>
</organism>
<dbReference type="Pfam" id="PF00153">
    <property type="entry name" value="Mito_carr"/>
    <property type="match status" value="2"/>
</dbReference>
<dbReference type="InterPro" id="IPR023395">
    <property type="entry name" value="MCP_dom_sf"/>
</dbReference>
<comment type="similarity">
    <text evidence="2 10">Belongs to the mitochondrial carrier (TC 2.A.29) family.</text>
</comment>
<feature type="repeat" description="Solcar" evidence="9">
    <location>
        <begin position="192"/>
        <end position="278"/>
    </location>
</feature>
<evidence type="ECO:0000256" key="2">
    <source>
        <dbReference type="ARBA" id="ARBA00006375"/>
    </source>
</evidence>
<proteinExistence type="inferred from homology"/>
<evidence type="ECO:0000256" key="1">
    <source>
        <dbReference type="ARBA" id="ARBA00004225"/>
    </source>
</evidence>
<dbReference type="Gene3D" id="1.50.40.10">
    <property type="entry name" value="Mitochondrial carrier domain"/>
    <property type="match status" value="2"/>
</dbReference>
<evidence type="ECO:0000313" key="12">
    <source>
        <dbReference type="EMBL" id="CAE0653759.1"/>
    </source>
</evidence>
<dbReference type="InterPro" id="IPR018108">
    <property type="entry name" value="MCP_transmembrane"/>
</dbReference>
<dbReference type="GO" id="GO:0031966">
    <property type="term" value="C:mitochondrial membrane"/>
    <property type="evidence" value="ECO:0007669"/>
    <property type="project" value="UniProtKB-SubCell"/>
</dbReference>
<dbReference type="InterPro" id="IPR002067">
    <property type="entry name" value="MCP"/>
</dbReference>
<reference evidence="12" key="1">
    <citation type="submission" date="2021-01" db="EMBL/GenBank/DDBJ databases">
        <authorList>
            <person name="Corre E."/>
            <person name="Pelletier E."/>
            <person name="Niang G."/>
            <person name="Scheremetjew M."/>
            <person name="Finn R."/>
            <person name="Kale V."/>
            <person name="Holt S."/>
            <person name="Cochrane G."/>
            <person name="Meng A."/>
            <person name="Brown T."/>
            <person name="Cohen L."/>
        </authorList>
    </citation>
    <scope>NUCLEOTIDE SEQUENCE</scope>
    <source>
        <strain evidence="12">CCMP3107</strain>
    </source>
</reference>
<name>A0A6V1XCR7_HETAK</name>
<comment type="subcellular location">
    <subcellularLocation>
        <location evidence="1">Mitochondrion membrane</location>
        <topology evidence="1">Multi-pass membrane protein</topology>
    </subcellularLocation>
</comment>
<evidence type="ECO:0000256" key="10">
    <source>
        <dbReference type="RuleBase" id="RU000488"/>
    </source>
</evidence>
<keyword evidence="4 9" id="KW-0812">Transmembrane</keyword>
<dbReference type="PANTHER" id="PTHR45624">
    <property type="entry name" value="MITOCHONDRIAL BASIC AMINO ACIDS TRANSPORTER-RELATED"/>
    <property type="match status" value="1"/>
</dbReference>
<dbReference type="EMBL" id="HBIU01060794">
    <property type="protein sequence ID" value="CAE0653759.1"/>
    <property type="molecule type" value="Transcribed_RNA"/>
</dbReference>
<evidence type="ECO:0000256" key="3">
    <source>
        <dbReference type="ARBA" id="ARBA00022448"/>
    </source>
</evidence>
<keyword evidence="8 9" id="KW-0472">Membrane</keyword>
<sequence length="286" mass="31813">MSHGEKRTVWWKESCITVFTGSLYGLTNTIVGHPFDSIKTKMQAENAYMGKGKAGPGMMATFTRVVQSEGPVALYNGWTSACIGSVFYRGVAFTVFETFFSMWEHDSTMRKTIPFTAGMEYRTILAGWLSGASRAVLETPFEYIKVKRQTGQSWNPRSLFRGLSTVLPRSTFLMGGYFAQMDAWRRHSNLMNFTAGRFFASGSAAVLVFWAIWPLEVLKNLAQAETTGSGSTNLERAQWVLRHNGLAGFYRGLLPGTLSIFLRNGAAGLALMWANQKVTAWGLRDS</sequence>
<dbReference type="PRINTS" id="PR00926">
    <property type="entry name" value="MITOCARRIER"/>
</dbReference>
<gene>
    <name evidence="12" type="ORF">HAKA00212_LOCUS26280</name>
</gene>
<dbReference type="PANTHER" id="PTHR45624:SF58">
    <property type="entry name" value="CARRIER PROTEIN, PUTATIVE-RELATED"/>
    <property type="match status" value="1"/>
</dbReference>
<feature type="transmembrane region" description="Helical" evidence="11">
    <location>
        <begin position="195"/>
        <end position="213"/>
    </location>
</feature>
<feature type="transmembrane region" description="Helical" evidence="11">
    <location>
        <begin position="253"/>
        <end position="274"/>
    </location>
</feature>
<accession>A0A6V1XCR7</accession>
<evidence type="ECO:0000256" key="11">
    <source>
        <dbReference type="SAM" id="Phobius"/>
    </source>
</evidence>
<dbReference type="InterPro" id="IPR050567">
    <property type="entry name" value="Mitochondrial_Carrier"/>
</dbReference>
<evidence type="ECO:0000256" key="5">
    <source>
        <dbReference type="ARBA" id="ARBA00022737"/>
    </source>
</evidence>
<dbReference type="SUPFAM" id="SSF103506">
    <property type="entry name" value="Mitochondrial carrier"/>
    <property type="match status" value="1"/>
</dbReference>
<keyword evidence="5" id="KW-0677">Repeat</keyword>